<dbReference type="EMBL" id="FNOJ01000003">
    <property type="protein sequence ID" value="SDW21249.1"/>
    <property type="molecule type" value="Genomic_DNA"/>
</dbReference>
<feature type="compositionally biased region" description="Basic residues" evidence="1">
    <location>
        <begin position="71"/>
        <end position="80"/>
    </location>
</feature>
<accession>A0A1H2RRJ9</accession>
<dbReference type="AlphaFoldDB" id="A0A1H2RRJ9"/>
<gene>
    <name evidence="2" type="ORF">Heshes_12080</name>
    <name evidence="3" type="ORF">SAMN04489725_10386</name>
</gene>
<evidence type="ECO:0000256" key="1">
    <source>
        <dbReference type="SAM" id="MobiDB-lite"/>
    </source>
</evidence>
<reference evidence="4" key="2">
    <citation type="submission" date="2016-10" db="EMBL/GenBank/DDBJ databases">
        <authorList>
            <person name="Varghese N."/>
        </authorList>
    </citation>
    <scope>NUCLEOTIDE SEQUENCE [LARGE SCALE GENOMIC DNA]</scope>
    <source>
        <strain evidence="4">DSM 12489</strain>
    </source>
</reference>
<dbReference type="STRING" id="89784.SAMN04489725_10386"/>
<proteinExistence type="predicted"/>
<name>A0A1H2RRJ9_9BACL</name>
<sequence>MTTRFSISELAEMLHVPVSYIRQAVDALANDLTGESFVFQDRNWRIGPSDVKRIQEWIVEHQDELAEVSRPRHRRVRSRRVATSDSDD</sequence>
<feature type="region of interest" description="Disordered" evidence="1">
    <location>
        <begin position="69"/>
        <end position="88"/>
    </location>
</feature>
<evidence type="ECO:0000313" key="2">
    <source>
        <dbReference type="EMBL" id="GLV13524.1"/>
    </source>
</evidence>
<dbReference type="EMBL" id="BSRA01000006">
    <property type="protein sequence ID" value="GLV13524.1"/>
    <property type="molecule type" value="Genomic_DNA"/>
</dbReference>
<keyword evidence="4" id="KW-1185">Reference proteome</keyword>
<organism evidence="3 4">
    <name type="scientific">Alicyclobacillus hesperidum</name>
    <dbReference type="NCBI Taxonomy" id="89784"/>
    <lineage>
        <taxon>Bacteria</taxon>
        <taxon>Bacillati</taxon>
        <taxon>Bacillota</taxon>
        <taxon>Bacilli</taxon>
        <taxon>Bacillales</taxon>
        <taxon>Alicyclobacillaceae</taxon>
        <taxon>Alicyclobacillus</taxon>
    </lineage>
</organism>
<evidence type="ECO:0000313" key="4">
    <source>
        <dbReference type="Proteomes" id="UP000182589"/>
    </source>
</evidence>
<protein>
    <submittedName>
        <fullName evidence="3">Uncharacterized protein</fullName>
    </submittedName>
</protein>
<dbReference type="RefSeq" id="WP_006447385.1">
    <property type="nucleotide sequence ID" value="NZ_BSRA01000006.1"/>
</dbReference>
<dbReference type="Proteomes" id="UP000182589">
    <property type="component" value="Unassembled WGS sequence"/>
</dbReference>
<dbReference type="Proteomes" id="UP001157137">
    <property type="component" value="Unassembled WGS sequence"/>
</dbReference>
<reference evidence="3" key="1">
    <citation type="submission" date="2016-10" db="EMBL/GenBank/DDBJ databases">
        <authorList>
            <person name="de Groot N.N."/>
        </authorList>
    </citation>
    <scope>NUCLEOTIDE SEQUENCE [LARGE SCALE GENOMIC DNA]</scope>
    <source>
        <strain evidence="3">DSM 12489</strain>
    </source>
</reference>
<evidence type="ECO:0000313" key="3">
    <source>
        <dbReference type="EMBL" id="SDW21249.1"/>
    </source>
</evidence>
<reference evidence="2" key="3">
    <citation type="submission" date="2023-02" db="EMBL/GenBank/DDBJ databases">
        <title>Proposal of a novel subspecies: Alicyclobacillus hesperidum subspecies aegle.</title>
        <authorList>
            <person name="Goto K."/>
            <person name="Fujii T."/>
            <person name="Yasui K."/>
            <person name="Mochida K."/>
            <person name="Kato-Tanaka Y."/>
            <person name="Morohoshi S."/>
            <person name="An S.Y."/>
            <person name="Kasai H."/>
            <person name="Yokota A."/>
        </authorList>
    </citation>
    <scope>NUCLEOTIDE SEQUENCE</scope>
    <source>
        <strain evidence="2">DSM 12766</strain>
    </source>
</reference>